<gene>
    <name evidence="2" type="ORF">L873DRAFT_272039</name>
</gene>
<dbReference type="AlphaFoldDB" id="A0A3N4J584"/>
<feature type="transmembrane region" description="Helical" evidence="1">
    <location>
        <begin position="68"/>
        <end position="88"/>
    </location>
</feature>
<dbReference type="EMBL" id="ML120489">
    <property type="protein sequence ID" value="RPA91751.1"/>
    <property type="molecule type" value="Genomic_DNA"/>
</dbReference>
<reference evidence="2 3" key="1">
    <citation type="journal article" date="2018" name="Nat. Ecol. Evol.">
        <title>Pezizomycetes genomes reveal the molecular basis of ectomycorrhizal truffle lifestyle.</title>
        <authorList>
            <person name="Murat C."/>
            <person name="Payen T."/>
            <person name="Noel B."/>
            <person name="Kuo A."/>
            <person name="Morin E."/>
            <person name="Chen J."/>
            <person name="Kohler A."/>
            <person name="Krizsan K."/>
            <person name="Balestrini R."/>
            <person name="Da Silva C."/>
            <person name="Montanini B."/>
            <person name="Hainaut M."/>
            <person name="Levati E."/>
            <person name="Barry K.W."/>
            <person name="Belfiori B."/>
            <person name="Cichocki N."/>
            <person name="Clum A."/>
            <person name="Dockter R.B."/>
            <person name="Fauchery L."/>
            <person name="Guy J."/>
            <person name="Iotti M."/>
            <person name="Le Tacon F."/>
            <person name="Lindquist E.A."/>
            <person name="Lipzen A."/>
            <person name="Malagnac F."/>
            <person name="Mello A."/>
            <person name="Molinier V."/>
            <person name="Miyauchi S."/>
            <person name="Poulain J."/>
            <person name="Riccioni C."/>
            <person name="Rubini A."/>
            <person name="Sitrit Y."/>
            <person name="Splivallo R."/>
            <person name="Traeger S."/>
            <person name="Wang M."/>
            <person name="Zifcakova L."/>
            <person name="Wipf D."/>
            <person name="Zambonelli A."/>
            <person name="Paolocci F."/>
            <person name="Nowrousian M."/>
            <person name="Ottonello S."/>
            <person name="Baldrian P."/>
            <person name="Spatafora J.W."/>
            <person name="Henrissat B."/>
            <person name="Nagy L.G."/>
            <person name="Aury J.M."/>
            <person name="Wincker P."/>
            <person name="Grigoriev I.V."/>
            <person name="Bonfante P."/>
            <person name="Martin F.M."/>
        </authorList>
    </citation>
    <scope>NUCLEOTIDE SEQUENCE [LARGE SCALE GENOMIC DNA]</scope>
    <source>
        <strain evidence="2 3">120613-1</strain>
    </source>
</reference>
<sequence>MISSHQSIHVFFISCRFSINFSSPTFIALSIISAILFFVTLTSFLFSLLSLYSLPPLLSLLLPLLLDFFPSASSPDLFPLHFFFLFLHPSYHFKFFIIVIIVTFSLLLTRFFCTLTFPPYFLLNKMTLHTLSNYPLLWFFLSNCILSFLSISSFSLL</sequence>
<feature type="transmembrane region" description="Helical" evidence="1">
    <location>
        <begin position="137"/>
        <end position="156"/>
    </location>
</feature>
<keyword evidence="1" id="KW-0812">Transmembrane</keyword>
<evidence type="ECO:0000256" key="1">
    <source>
        <dbReference type="SAM" id="Phobius"/>
    </source>
</evidence>
<feature type="transmembrane region" description="Helical" evidence="1">
    <location>
        <begin position="95"/>
        <end position="117"/>
    </location>
</feature>
<evidence type="ECO:0000313" key="2">
    <source>
        <dbReference type="EMBL" id="RPA91751.1"/>
    </source>
</evidence>
<evidence type="ECO:0000313" key="3">
    <source>
        <dbReference type="Proteomes" id="UP000276215"/>
    </source>
</evidence>
<keyword evidence="1" id="KW-1133">Transmembrane helix</keyword>
<accession>A0A3N4J584</accession>
<organism evidence="2 3">
    <name type="scientific">Choiromyces venosus 120613-1</name>
    <dbReference type="NCBI Taxonomy" id="1336337"/>
    <lineage>
        <taxon>Eukaryota</taxon>
        <taxon>Fungi</taxon>
        <taxon>Dikarya</taxon>
        <taxon>Ascomycota</taxon>
        <taxon>Pezizomycotina</taxon>
        <taxon>Pezizomycetes</taxon>
        <taxon>Pezizales</taxon>
        <taxon>Tuberaceae</taxon>
        <taxon>Choiromyces</taxon>
    </lineage>
</organism>
<dbReference type="Proteomes" id="UP000276215">
    <property type="component" value="Unassembled WGS sequence"/>
</dbReference>
<proteinExistence type="predicted"/>
<name>A0A3N4J584_9PEZI</name>
<protein>
    <submittedName>
        <fullName evidence="2">Uncharacterized protein</fullName>
    </submittedName>
</protein>
<feature type="transmembrane region" description="Helical" evidence="1">
    <location>
        <begin position="26"/>
        <end position="48"/>
    </location>
</feature>
<keyword evidence="1" id="KW-0472">Membrane</keyword>
<keyword evidence="3" id="KW-1185">Reference proteome</keyword>